<dbReference type="Proteomes" id="UP000055611">
    <property type="component" value="Chromosome"/>
</dbReference>
<sequence length="522" mass="56313">MDHNGDGCISRAELDRFEARMGGQAQTPKIATAPAKPEPPVYAVPTPIVPAAPKPVGAPQASAKSAAPMAAPKAAPEPVTAPKAAPAPAPKAATRTTASAAPAAVPVPAAPCAAAPAKPAPKPVGGPSTGYTLFAPMGGTDTYLVDMQGKTVKTWPGRDASTGAVYLLKNGNLLRTVSPARGEVRTPFEGEGVSGGIVQEVSPRGQIVWEYSYISKDVRQHGDIQPLPNGNVLILAWELKTRIDLSEAGGSVRNHPEGMIWSEHIVEVRKSGPRSGYVVWEWHAWDHLVQNTNSDAPNYANPVRLPQRMDVNYNPRRTPDWLHADSIDYNPALDQIVLSLRNTGEVWIIDHSTSTEQAATSKGGIMHRGGDILFRWGNPAAYGAAGKPMLTAQHDARWIRNGRPGEETILIFNNGDRRNKRSEVLEIKPDYYFKATTLDAEVVWSFGGDSAFYADRFSGAQRLPNGNTLVCDGPAAHLFEVKPDGKVAWEYRFKEPGKEPKPLFRATRISLDHPGVARLSLK</sequence>
<reference evidence="2 3" key="1">
    <citation type="journal article" date="2016" name="Front. Microbiol.">
        <title>Genome Sequence of the Piezophilic, Mesophilic Sulfate-Reducing Bacterium Desulfovibrio indicus J2T.</title>
        <authorList>
            <person name="Cao J."/>
            <person name="Maignien L."/>
            <person name="Shao Z."/>
            <person name="Alain K."/>
            <person name="Jebbar M."/>
        </authorList>
    </citation>
    <scope>NUCLEOTIDE SEQUENCE [LARGE SCALE GENOMIC DNA]</scope>
    <source>
        <strain evidence="2 3">J2</strain>
    </source>
</reference>
<keyword evidence="3" id="KW-1185">Reference proteome</keyword>
<proteinExistence type="predicted"/>
<evidence type="ECO:0000313" key="2">
    <source>
        <dbReference type="EMBL" id="AMK12864.1"/>
    </source>
</evidence>
<dbReference type="PANTHER" id="PTHR35340:SF5">
    <property type="entry name" value="ASST-DOMAIN-CONTAINING PROTEIN"/>
    <property type="match status" value="1"/>
</dbReference>
<dbReference type="Pfam" id="PF05935">
    <property type="entry name" value="Arylsulfotrans"/>
    <property type="match status" value="1"/>
</dbReference>
<accession>A0ABM5YZ81</accession>
<dbReference type="EMBL" id="CP014206">
    <property type="protein sequence ID" value="AMK12864.1"/>
    <property type="molecule type" value="Genomic_DNA"/>
</dbReference>
<dbReference type="SUPFAM" id="SSF63829">
    <property type="entry name" value="Calcium-dependent phosphotriesterase"/>
    <property type="match status" value="1"/>
</dbReference>
<organism evidence="2 3">
    <name type="scientific">Pseudodesulfovibrio indicus</name>
    <dbReference type="NCBI Taxonomy" id="1716143"/>
    <lineage>
        <taxon>Bacteria</taxon>
        <taxon>Pseudomonadati</taxon>
        <taxon>Thermodesulfobacteriota</taxon>
        <taxon>Desulfovibrionia</taxon>
        <taxon>Desulfovibrionales</taxon>
        <taxon>Desulfovibrionaceae</taxon>
    </lineage>
</organism>
<protein>
    <recommendedName>
        <fullName evidence="4">EF-hand domain-containing protein</fullName>
    </recommendedName>
</protein>
<evidence type="ECO:0000313" key="3">
    <source>
        <dbReference type="Proteomes" id="UP000055611"/>
    </source>
</evidence>
<name>A0ABM5YZ81_9BACT</name>
<dbReference type="InterPro" id="IPR053143">
    <property type="entry name" value="Arylsulfate_ST"/>
</dbReference>
<evidence type="ECO:0000256" key="1">
    <source>
        <dbReference type="SAM" id="MobiDB-lite"/>
    </source>
</evidence>
<feature type="compositionally biased region" description="Low complexity" evidence="1">
    <location>
        <begin position="58"/>
        <end position="97"/>
    </location>
</feature>
<dbReference type="PANTHER" id="PTHR35340">
    <property type="entry name" value="PQQ ENZYME REPEAT PROTEIN-RELATED"/>
    <property type="match status" value="1"/>
</dbReference>
<gene>
    <name evidence="2" type="ORF">AWY79_18035</name>
</gene>
<evidence type="ECO:0008006" key="4">
    <source>
        <dbReference type="Google" id="ProtNLM"/>
    </source>
</evidence>
<dbReference type="PROSITE" id="PS00018">
    <property type="entry name" value="EF_HAND_1"/>
    <property type="match status" value="1"/>
</dbReference>
<dbReference type="InterPro" id="IPR010262">
    <property type="entry name" value="Arylsulfotransferase_bact"/>
</dbReference>
<dbReference type="InterPro" id="IPR018247">
    <property type="entry name" value="EF_Hand_1_Ca_BS"/>
</dbReference>
<feature type="region of interest" description="Disordered" evidence="1">
    <location>
        <begin position="55"/>
        <end position="97"/>
    </location>
</feature>